<dbReference type="EC" id="3.2.1.52" evidence="3"/>
<dbReference type="InterPro" id="IPR008965">
    <property type="entry name" value="CBM2/CBM3_carb-bd_dom_sf"/>
</dbReference>
<feature type="signal peptide" evidence="9">
    <location>
        <begin position="1"/>
        <end position="37"/>
    </location>
</feature>
<comment type="catalytic activity">
    <reaction evidence="1">
        <text>Hydrolysis of terminal non-reducing N-acetyl-D-hexosamine residues in N-acetyl-beta-D-hexosaminides.</text>
        <dbReference type="EC" id="3.2.1.52"/>
    </reaction>
</comment>
<sequence length="880" mass="95048">MHRETRLGNRTKAWGSALAAPHWLAMLAMLASSSATSSVTSSATSSATVAAAPAQAASAAAPDSAASAARLQVRWELQRNVFTEQAPRGRTQARLIVTNNDSRPLPARGWTLYFNSMDALETGAVGGGLVLEQVAGGYFRLLPGDGFAGLAPGQSLEVGLLYPYRIVKLDKAPTGPYLVYDTAPDVGLPIADYALLPVTRPEQVSTGNDNTTGTTGPKPLVTPADTYRRNARADLLPVAAVPPVLPTPLHMQPGTGKLRLAGKPAVSAPAALRGEAALARDLFGAGGAPLKLALGKVEGQASPEAYRLVIDARDGIAITGNSPAGVFYGLQTLRDLMPLPGTADPALPEVAITDAPRFGHRGLMLDVARNFHGKATVFKWLDLMARYKLNTLHFHLTDDEGWRLEIAGLPELTAIGAVRGHSTKPGVRLQPAYGSGPDPRDAAGSGHFSRADYLDILRYAKARHIDVIPEIEMPGHARAAVQAMEARYHRLKAAGGKDAAKYLLHDFDDRSVYKSPQLYNDHVINPGLESSYTFIAHVVAEVVKLHRAAGVPLRTIHMGGDELPDGAWEKSPASLALMRREKLETSADLWDYFYDRVDGILKRHGLFASGWEEMAARKTTLAGRHKLIPNPRFTQRGFSAYVWNNKEGAEDLAYRLANAGYDIVLAPVTKMYMDMAHNQNPEEPGVNWGAYVELDDVHDFIPFDYLKNAPDKARIGKDGLTDYGRRRVRGMEATLFTETVRDPARIDYLVMPRLLAVAERAWAPDPAWATEADPARAAALHRGAWSGFVNALGQRVLPRLDLERAGVDYRIAPPGLLVEDGRVLANHVLPGLALRYTSDGSTPTAASRLVTGPIAERGLIKVAAFDRNGRPGLVASVENR</sequence>
<dbReference type="SMART" id="SM01081">
    <property type="entry name" value="CHB_HEX"/>
    <property type="match status" value="1"/>
</dbReference>
<dbReference type="InterPro" id="IPR004867">
    <property type="entry name" value="CHB_C_dom"/>
</dbReference>
<keyword evidence="4" id="KW-0378">Hydrolase</keyword>
<evidence type="ECO:0000256" key="4">
    <source>
        <dbReference type="ARBA" id="ARBA00022801"/>
    </source>
</evidence>
<dbReference type="InterPro" id="IPR025705">
    <property type="entry name" value="Beta_hexosaminidase_sua/sub"/>
</dbReference>
<dbReference type="InterPro" id="IPR012291">
    <property type="entry name" value="CBM2_carb-bd_dom_sf"/>
</dbReference>
<comment type="similarity">
    <text evidence="2">Belongs to the glycosyl hydrolase 20 family.</text>
</comment>
<keyword evidence="12" id="KW-1185">Reference proteome</keyword>
<dbReference type="Gene3D" id="3.20.20.80">
    <property type="entry name" value="Glycosidases"/>
    <property type="match status" value="1"/>
</dbReference>
<evidence type="ECO:0000256" key="7">
    <source>
        <dbReference type="ARBA" id="ARBA00033000"/>
    </source>
</evidence>
<evidence type="ECO:0000256" key="1">
    <source>
        <dbReference type="ARBA" id="ARBA00001231"/>
    </source>
</evidence>
<feature type="region of interest" description="Disordered" evidence="8">
    <location>
        <begin position="204"/>
        <end position="223"/>
    </location>
</feature>
<dbReference type="Gene3D" id="2.60.40.10">
    <property type="entry name" value="Immunoglobulins"/>
    <property type="match status" value="1"/>
</dbReference>
<dbReference type="InterPro" id="IPR015883">
    <property type="entry name" value="Glyco_hydro_20_cat"/>
</dbReference>
<evidence type="ECO:0000313" key="11">
    <source>
        <dbReference type="EMBL" id="QBI02300.1"/>
    </source>
</evidence>
<dbReference type="PANTHER" id="PTHR22600:SF57">
    <property type="entry name" value="BETA-N-ACETYLHEXOSAMINIDASE"/>
    <property type="match status" value="1"/>
</dbReference>
<dbReference type="Gene3D" id="3.30.379.10">
    <property type="entry name" value="Chitobiase/beta-hexosaminidase domain 2-like"/>
    <property type="match status" value="1"/>
</dbReference>
<dbReference type="InterPro" id="IPR029018">
    <property type="entry name" value="Hex-like_dom2"/>
</dbReference>
<evidence type="ECO:0000256" key="5">
    <source>
        <dbReference type="ARBA" id="ARBA00023295"/>
    </source>
</evidence>
<dbReference type="SUPFAM" id="SSF55545">
    <property type="entry name" value="beta-N-acetylhexosaminidase-like domain"/>
    <property type="match status" value="1"/>
</dbReference>
<dbReference type="SUPFAM" id="SSF49384">
    <property type="entry name" value="Carbohydrate-binding domain"/>
    <property type="match status" value="1"/>
</dbReference>
<dbReference type="EMBL" id="CP036401">
    <property type="protein sequence ID" value="QBI02300.1"/>
    <property type="molecule type" value="Genomic_DNA"/>
</dbReference>
<evidence type="ECO:0000256" key="2">
    <source>
        <dbReference type="ARBA" id="ARBA00006285"/>
    </source>
</evidence>
<dbReference type="InterPro" id="IPR014756">
    <property type="entry name" value="Ig_E-set"/>
</dbReference>
<dbReference type="CDD" id="cd02847">
    <property type="entry name" value="E_set_Chitobiase_C"/>
    <property type="match status" value="1"/>
</dbReference>
<evidence type="ECO:0000256" key="9">
    <source>
        <dbReference type="SAM" id="SignalP"/>
    </source>
</evidence>
<evidence type="ECO:0000259" key="10">
    <source>
        <dbReference type="SMART" id="SM01081"/>
    </source>
</evidence>
<dbReference type="Pfam" id="PF02838">
    <property type="entry name" value="Glyco_hydro_20b"/>
    <property type="match status" value="1"/>
</dbReference>
<dbReference type="Proteomes" id="UP000292307">
    <property type="component" value="Chromosome"/>
</dbReference>
<dbReference type="Pfam" id="PF03174">
    <property type="entry name" value="CHB_HEX_C"/>
    <property type="match status" value="1"/>
</dbReference>
<dbReference type="SUPFAM" id="SSF51445">
    <property type="entry name" value="(Trans)glycosidases"/>
    <property type="match status" value="1"/>
</dbReference>
<feature type="chain" id="PRO_5046562326" description="beta-N-acetylhexosaminidase" evidence="9">
    <location>
        <begin position="38"/>
        <end position="880"/>
    </location>
</feature>
<protein>
    <recommendedName>
        <fullName evidence="3">beta-N-acetylhexosaminidase</fullName>
        <ecNumber evidence="3">3.2.1.52</ecNumber>
    </recommendedName>
    <alternativeName>
        <fullName evidence="6">Beta-N-acetylhexosaminidase</fullName>
    </alternativeName>
    <alternativeName>
        <fullName evidence="7">N-acetyl-beta-glucosaminidase</fullName>
    </alternativeName>
</protein>
<reference evidence="11 12" key="1">
    <citation type="submission" date="2019-02" db="EMBL/GenBank/DDBJ databases">
        <title>Draft Genome Sequences of Six Type Strains of the Genus Massilia.</title>
        <authorList>
            <person name="Miess H."/>
            <person name="Frediansyhah A."/>
            <person name="Gross H."/>
        </authorList>
    </citation>
    <scope>NUCLEOTIDE SEQUENCE [LARGE SCALE GENOMIC DNA]</scope>
    <source>
        <strain evidence="11 12">DSM 17472</strain>
    </source>
</reference>
<accession>A0ABX5RWV1</accession>
<dbReference type="PANTHER" id="PTHR22600">
    <property type="entry name" value="BETA-HEXOSAMINIDASE"/>
    <property type="match status" value="1"/>
</dbReference>
<dbReference type="PRINTS" id="PR00738">
    <property type="entry name" value="GLHYDRLASE20"/>
</dbReference>
<feature type="domain" description="Chitobiase/beta-hexosaminidases N-terminal" evidence="10">
    <location>
        <begin position="69"/>
        <end position="225"/>
    </location>
</feature>
<proteinExistence type="inferred from homology"/>
<dbReference type="Pfam" id="PF03173">
    <property type="entry name" value="CHB_HEX"/>
    <property type="match status" value="1"/>
</dbReference>
<dbReference type="Pfam" id="PF00728">
    <property type="entry name" value="Glyco_hydro_20"/>
    <property type="match status" value="1"/>
</dbReference>
<keyword evidence="5" id="KW-0326">Glycosidase</keyword>
<dbReference type="InterPro" id="IPR013783">
    <property type="entry name" value="Ig-like_fold"/>
</dbReference>
<dbReference type="Gene3D" id="2.60.40.290">
    <property type="match status" value="1"/>
</dbReference>
<gene>
    <name evidence="11" type="ORF">EYF70_16720</name>
</gene>
<evidence type="ECO:0000256" key="6">
    <source>
        <dbReference type="ARBA" id="ARBA00030512"/>
    </source>
</evidence>
<dbReference type="SUPFAM" id="SSF81296">
    <property type="entry name" value="E set domains"/>
    <property type="match status" value="1"/>
</dbReference>
<evidence type="ECO:0000313" key="12">
    <source>
        <dbReference type="Proteomes" id="UP000292307"/>
    </source>
</evidence>
<feature type="compositionally biased region" description="Low complexity" evidence="8">
    <location>
        <begin position="206"/>
        <end position="216"/>
    </location>
</feature>
<evidence type="ECO:0000256" key="3">
    <source>
        <dbReference type="ARBA" id="ARBA00012663"/>
    </source>
</evidence>
<organism evidence="11 12">
    <name type="scientific">Pseudoduganella albidiflava</name>
    <dbReference type="NCBI Taxonomy" id="321983"/>
    <lineage>
        <taxon>Bacteria</taxon>
        <taxon>Pseudomonadati</taxon>
        <taxon>Pseudomonadota</taxon>
        <taxon>Betaproteobacteria</taxon>
        <taxon>Burkholderiales</taxon>
        <taxon>Oxalobacteraceae</taxon>
        <taxon>Telluria group</taxon>
        <taxon>Pseudoduganella</taxon>
    </lineage>
</organism>
<name>A0ABX5RWV1_9BURK</name>
<dbReference type="InterPro" id="IPR017853">
    <property type="entry name" value="GH"/>
</dbReference>
<keyword evidence="9" id="KW-0732">Signal</keyword>
<evidence type="ECO:0000256" key="8">
    <source>
        <dbReference type="SAM" id="MobiDB-lite"/>
    </source>
</evidence>
<dbReference type="InterPro" id="IPR004866">
    <property type="entry name" value="CHB/HEX_N_dom"/>
</dbReference>
<dbReference type="InterPro" id="IPR015882">
    <property type="entry name" value="HEX_bac_N"/>
</dbReference>